<comment type="cofactor">
    <cofactor evidence="1">
        <name>NAD(+)</name>
        <dbReference type="ChEBI" id="CHEBI:57540"/>
    </cofactor>
</comment>
<proteinExistence type="inferred from homology"/>
<keyword evidence="5" id="KW-0378">Hydrolase</keyword>
<comment type="similarity">
    <text evidence="3">Belongs to the glycosyl hydrolase 4 family.</text>
</comment>
<keyword evidence="6" id="KW-0520">NAD</keyword>
<sequence>MEKKIVIVGAGSVNFGPPMFTDIFLSDILQGSTVVLHDINKDKLKTIYEILKTENEREGFRFNLEQTQNRSKAFKNADFIINAIEVGDRMKLWRQDYEIPRKHGSTQILGECGGPGGTFHAWRIIPPIIDIVKDAEKICPNAFFINYSNPMSRVCLAIKRSVQKLKWIGLCHQIEFMHRHLPHLFDDLFHEGTLENLGIKEKAARLRETDANIRMKVAGLNHFAFLIGLENFKTGEDLMPEFNKRAIDYFKKHDDRFEFSTLTFETYKRFGYFPYVGDNHLGEYIQYSEEFTETQDMIDWINFIAQVGKFINERFLTCHRRLKKGKYPKKGIFSRIPSIERAIPIIEAILNDKNSYEVAINIPNNGLINNLPQDLILECSATVNRDGVHGVKVGDLPKNIAAILRMEASIQDLCVDAILKRSKDIAIACLAIDPNVGSFEMAEKIFNEMTELQKDYLPKFK</sequence>
<evidence type="ECO:0000256" key="1">
    <source>
        <dbReference type="ARBA" id="ARBA00001911"/>
    </source>
</evidence>
<feature type="domain" description="Glycosyl hydrolase family 4 C-terminal" evidence="10">
    <location>
        <begin position="217"/>
        <end position="436"/>
    </location>
</feature>
<dbReference type="InterPro" id="IPR022616">
    <property type="entry name" value="Glyco_hydro_4_C"/>
</dbReference>
<dbReference type="GO" id="GO:0016616">
    <property type="term" value="F:oxidoreductase activity, acting on the CH-OH group of donors, NAD or NADP as acceptor"/>
    <property type="evidence" value="ECO:0007669"/>
    <property type="project" value="InterPro"/>
</dbReference>
<dbReference type="GO" id="GO:0004553">
    <property type="term" value="F:hydrolase activity, hydrolyzing O-glycosyl compounds"/>
    <property type="evidence" value="ECO:0007669"/>
    <property type="project" value="InterPro"/>
</dbReference>
<protein>
    <recommendedName>
        <fullName evidence="10">Glycosyl hydrolase family 4 C-terminal domain-containing protein</fullName>
    </recommendedName>
</protein>
<evidence type="ECO:0000256" key="5">
    <source>
        <dbReference type="ARBA" id="ARBA00022801"/>
    </source>
</evidence>
<evidence type="ECO:0000256" key="4">
    <source>
        <dbReference type="ARBA" id="ARBA00022723"/>
    </source>
</evidence>
<dbReference type="PANTHER" id="PTHR32092:SF6">
    <property type="entry name" value="ALPHA-GALACTOSIDASE"/>
    <property type="match status" value="1"/>
</dbReference>
<dbReference type="SUPFAM" id="SSF56327">
    <property type="entry name" value="LDH C-terminal domain-like"/>
    <property type="match status" value="1"/>
</dbReference>
<dbReference type="Pfam" id="PF11975">
    <property type="entry name" value="Glyco_hydro_4C"/>
    <property type="match status" value="1"/>
</dbReference>
<dbReference type="Pfam" id="PF02056">
    <property type="entry name" value="Glyco_hydro_4"/>
    <property type="match status" value="1"/>
</dbReference>
<reference evidence="11" key="1">
    <citation type="journal article" date="2015" name="Nature">
        <title>Complex archaea that bridge the gap between prokaryotes and eukaryotes.</title>
        <authorList>
            <person name="Spang A."/>
            <person name="Saw J.H."/>
            <person name="Jorgensen S.L."/>
            <person name="Zaremba-Niedzwiedzka K."/>
            <person name="Martijn J."/>
            <person name="Lind A.E."/>
            <person name="van Eijk R."/>
            <person name="Schleper C."/>
            <person name="Guy L."/>
            <person name="Ettema T.J."/>
        </authorList>
    </citation>
    <scope>NUCLEOTIDE SEQUENCE</scope>
</reference>
<evidence type="ECO:0000256" key="2">
    <source>
        <dbReference type="ARBA" id="ARBA00001936"/>
    </source>
</evidence>
<comment type="caution">
    <text evidence="11">The sequence shown here is derived from an EMBL/GenBank/DDBJ whole genome shotgun (WGS) entry which is preliminary data.</text>
</comment>
<keyword evidence="8" id="KW-0119">Carbohydrate metabolism</keyword>
<dbReference type="GO" id="GO:0046872">
    <property type="term" value="F:metal ion binding"/>
    <property type="evidence" value="ECO:0007669"/>
    <property type="project" value="UniProtKB-KW"/>
</dbReference>
<accession>A0A0F9QY13</accession>
<keyword evidence="7" id="KW-0464">Manganese</keyword>
<dbReference type="InterPro" id="IPR015955">
    <property type="entry name" value="Lactate_DH/Glyco_Ohase_4_C"/>
</dbReference>
<dbReference type="GO" id="GO:0005975">
    <property type="term" value="P:carbohydrate metabolic process"/>
    <property type="evidence" value="ECO:0007669"/>
    <property type="project" value="InterPro"/>
</dbReference>
<evidence type="ECO:0000259" key="10">
    <source>
        <dbReference type="Pfam" id="PF11975"/>
    </source>
</evidence>
<dbReference type="EMBL" id="LAZR01001279">
    <property type="protein sequence ID" value="KKN47379.1"/>
    <property type="molecule type" value="Genomic_DNA"/>
</dbReference>
<organism evidence="11">
    <name type="scientific">marine sediment metagenome</name>
    <dbReference type="NCBI Taxonomy" id="412755"/>
    <lineage>
        <taxon>unclassified sequences</taxon>
        <taxon>metagenomes</taxon>
        <taxon>ecological metagenomes</taxon>
    </lineage>
</organism>
<evidence type="ECO:0000313" key="11">
    <source>
        <dbReference type="EMBL" id="KKN47379.1"/>
    </source>
</evidence>
<dbReference type="AlphaFoldDB" id="A0A0F9QY13"/>
<dbReference type="InterPro" id="IPR053715">
    <property type="entry name" value="GH4_Enzyme_sf"/>
</dbReference>
<evidence type="ECO:0000256" key="9">
    <source>
        <dbReference type="ARBA" id="ARBA00023295"/>
    </source>
</evidence>
<evidence type="ECO:0000256" key="3">
    <source>
        <dbReference type="ARBA" id="ARBA00010141"/>
    </source>
</evidence>
<dbReference type="Gene3D" id="3.90.1820.10">
    <property type="entry name" value="AglA-like glucosidase"/>
    <property type="match status" value="1"/>
</dbReference>
<evidence type="ECO:0000256" key="6">
    <source>
        <dbReference type="ARBA" id="ARBA00023027"/>
    </source>
</evidence>
<evidence type="ECO:0000256" key="7">
    <source>
        <dbReference type="ARBA" id="ARBA00023211"/>
    </source>
</evidence>
<keyword evidence="4" id="KW-0479">Metal-binding</keyword>
<comment type="cofactor">
    <cofactor evidence="2">
        <name>Mn(2+)</name>
        <dbReference type="ChEBI" id="CHEBI:29035"/>
    </cofactor>
</comment>
<evidence type="ECO:0000256" key="8">
    <source>
        <dbReference type="ARBA" id="ARBA00023277"/>
    </source>
</evidence>
<dbReference type="InterPro" id="IPR001088">
    <property type="entry name" value="Glyco_hydro_4"/>
</dbReference>
<keyword evidence="9" id="KW-0326">Glycosidase</keyword>
<dbReference type="SUPFAM" id="SSF51735">
    <property type="entry name" value="NAD(P)-binding Rossmann-fold domains"/>
    <property type="match status" value="1"/>
</dbReference>
<gene>
    <name evidence="11" type="ORF">LCGC14_0663350</name>
</gene>
<name>A0A0F9QY13_9ZZZZ</name>
<dbReference type="PRINTS" id="PR00732">
    <property type="entry name" value="GLHYDRLASE4"/>
</dbReference>
<dbReference type="PANTHER" id="PTHR32092">
    <property type="entry name" value="6-PHOSPHO-BETA-GLUCOSIDASE-RELATED"/>
    <property type="match status" value="1"/>
</dbReference>
<dbReference type="InterPro" id="IPR036291">
    <property type="entry name" value="NAD(P)-bd_dom_sf"/>
</dbReference>